<accession>A0A0F2DVW4</accession>
<sequence length="68" mass="8089">MKRQIRHKIEPVPTIVELFKLMEEHQQAHPEYERYNFKYIEDGDAIGAIIDYNVEESVLKAEKEQDNA</sequence>
<name>A0A0F2DVW4_STRMT</name>
<comment type="caution">
    <text evidence="1">The sequence shown here is derived from an EMBL/GenBank/DDBJ whole genome shotgun (WGS) entry which is preliminary data.</text>
</comment>
<dbReference type="EMBL" id="JYGS01000006">
    <property type="protein sequence ID" value="KJQ73681.1"/>
    <property type="molecule type" value="Genomic_DNA"/>
</dbReference>
<evidence type="ECO:0000313" key="2">
    <source>
        <dbReference type="EMBL" id="MBS4948851.1"/>
    </source>
</evidence>
<dbReference type="RefSeq" id="WP_045606889.1">
    <property type="nucleotide sequence ID" value="NZ_CAMHWI010000009.1"/>
</dbReference>
<protein>
    <submittedName>
        <fullName evidence="1">Uncharacterized protein</fullName>
    </submittedName>
</protein>
<dbReference type="Proteomes" id="UP000759590">
    <property type="component" value="Unassembled WGS sequence"/>
</dbReference>
<reference evidence="1 3" key="1">
    <citation type="submission" date="2015-02" db="EMBL/GenBank/DDBJ databases">
        <title>Evolution of amylase-binding proteins of oral streptococcal species.</title>
        <authorList>
            <person name="Haase E.M."/>
        </authorList>
    </citation>
    <scope>NUCLEOTIDE SEQUENCE [LARGE SCALE GENOMIC DNA]</scope>
    <source>
        <strain evidence="1 3">SK145</strain>
    </source>
</reference>
<dbReference type="AlphaFoldDB" id="A0A0F2DVW4"/>
<evidence type="ECO:0000313" key="1">
    <source>
        <dbReference type="EMBL" id="KJQ73681.1"/>
    </source>
</evidence>
<organism evidence="1 3">
    <name type="scientific">Streptococcus mitis</name>
    <dbReference type="NCBI Taxonomy" id="28037"/>
    <lineage>
        <taxon>Bacteria</taxon>
        <taxon>Bacillati</taxon>
        <taxon>Bacillota</taxon>
        <taxon>Bacilli</taxon>
        <taxon>Lactobacillales</taxon>
        <taxon>Streptococcaceae</taxon>
        <taxon>Streptococcus</taxon>
        <taxon>Streptococcus mitis group</taxon>
    </lineage>
</organism>
<gene>
    <name evidence="2" type="ORF">KHZ51_09095</name>
    <name evidence="1" type="ORF">TZ93_01567</name>
</gene>
<dbReference type="Proteomes" id="UP000033590">
    <property type="component" value="Unassembled WGS sequence"/>
</dbReference>
<reference evidence="2" key="2">
    <citation type="submission" date="2021-02" db="EMBL/GenBank/DDBJ databases">
        <title>Infant gut strain persistence is associated with maternal origin, phylogeny, and functional potential including surface adhesion and iron acquisition.</title>
        <authorList>
            <person name="Lou Y.C."/>
        </authorList>
    </citation>
    <scope>NUCLEOTIDE SEQUENCE</scope>
    <source>
        <strain evidence="2">L3_114_025G1_dasL3_114_025G1_concoct_29</strain>
    </source>
</reference>
<evidence type="ECO:0000313" key="3">
    <source>
        <dbReference type="Proteomes" id="UP000033590"/>
    </source>
</evidence>
<dbReference type="EMBL" id="JAGZLW010000055">
    <property type="protein sequence ID" value="MBS4948851.1"/>
    <property type="molecule type" value="Genomic_DNA"/>
</dbReference>
<dbReference type="PATRIC" id="fig|28037.215.peg.1536"/>
<proteinExistence type="predicted"/>